<dbReference type="Pfam" id="PF01535">
    <property type="entry name" value="PPR"/>
    <property type="match status" value="2"/>
</dbReference>
<organism evidence="3 4">
    <name type="scientific">Symbiodinium natans</name>
    <dbReference type="NCBI Taxonomy" id="878477"/>
    <lineage>
        <taxon>Eukaryota</taxon>
        <taxon>Sar</taxon>
        <taxon>Alveolata</taxon>
        <taxon>Dinophyceae</taxon>
        <taxon>Suessiales</taxon>
        <taxon>Symbiodiniaceae</taxon>
        <taxon>Symbiodinium</taxon>
    </lineage>
</organism>
<dbReference type="EMBL" id="CAJNDS010002186">
    <property type="protein sequence ID" value="CAE7363660.1"/>
    <property type="molecule type" value="Genomic_DNA"/>
</dbReference>
<evidence type="ECO:0000313" key="3">
    <source>
        <dbReference type="EMBL" id="CAE7363660.1"/>
    </source>
</evidence>
<comment type="caution">
    <text evidence="3">The sequence shown here is derived from an EMBL/GenBank/DDBJ whole genome shotgun (WGS) entry which is preliminary data.</text>
</comment>
<dbReference type="CDD" id="cd02869">
    <property type="entry name" value="PseudoU_synth_RluA_like"/>
    <property type="match status" value="1"/>
</dbReference>
<reference evidence="3" key="1">
    <citation type="submission" date="2021-02" db="EMBL/GenBank/DDBJ databases">
        <authorList>
            <person name="Dougan E. K."/>
            <person name="Rhodes N."/>
            <person name="Thang M."/>
            <person name="Chan C."/>
        </authorList>
    </citation>
    <scope>NUCLEOTIDE SEQUENCE</scope>
</reference>
<dbReference type="AlphaFoldDB" id="A0A812Q3S3"/>
<protein>
    <recommendedName>
        <fullName evidence="2">Pseudouridine synthase RsuA/RluA-like domain-containing protein</fullName>
    </recommendedName>
</protein>
<evidence type="ECO:0000313" key="4">
    <source>
        <dbReference type="Proteomes" id="UP000604046"/>
    </source>
</evidence>
<dbReference type="GO" id="GO:0003723">
    <property type="term" value="F:RNA binding"/>
    <property type="evidence" value="ECO:0007669"/>
    <property type="project" value="InterPro"/>
</dbReference>
<dbReference type="InterPro" id="IPR020103">
    <property type="entry name" value="PsdUridine_synth_cat_dom_sf"/>
</dbReference>
<evidence type="ECO:0000259" key="2">
    <source>
        <dbReference type="Pfam" id="PF00849"/>
    </source>
</evidence>
<keyword evidence="4" id="KW-1185">Reference proteome</keyword>
<feature type="domain" description="Pseudouridine synthase RsuA/RluA-like" evidence="2">
    <location>
        <begin position="686"/>
        <end position="849"/>
    </location>
</feature>
<dbReference type="InterPro" id="IPR006145">
    <property type="entry name" value="PsdUridine_synth_RsuA/RluA"/>
</dbReference>
<dbReference type="Proteomes" id="UP000604046">
    <property type="component" value="Unassembled WGS sequence"/>
</dbReference>
<sequence>MQELEIRGNSVVYGALISGEAEEWSISLAALASMGHTQEVNVISENAAMSSCAQALQWTASLARLKRMQDSQACQTQACSPTAVSFATAMASISSSWQVPLGLLMQLQARRAVDAISTSTVVRSCSEHTAWEVALDVVTSASHGNDINEVSYHIALETCSQTCNWEQAIQLLQHMGTMRFHLSPVPYAAAMRGCGLGGQWQVVLGLLEQMLDLKLELDEAASSCVIDSCSRGGCWELALDFFYRSSFGRVHAIFDAVTYTAAISACERGSQWQRALELLESFEMELRLRPDTILFNAAISAAQSGAQWEAALGYLGRMRALDVQADAVTHNAAVSGCEPVSLWQKAAYVFREAQERRLQPGEVGHNAVMSSLEKGTQWLAAVMCLEEQLQALPAPGKIAVDTVASAIQKSSQWRMAIGTSRLQPSPDALASRTLPDVLIFSAAISACEKSLRWRVVQELLTETTTVVGEVVSQLRSGRSKALPGLLRVELSEVSRRVAKLSNAGESGMARLVTLTKPKPDSTLAEIASWIWSAASAAVDDSTVLQAVVELARSRIEMGLAQTLSPRMLANLAWGLASLEVNAPRVFLVLQGELLRRGEVLMRSEAPRSVLVEFASIVSEVLWACHFVGTLSTTPSSTLTEIVFQVSGKLDAMDAMVDAVIPLALTETAEGAEGHVPRILLDLSDRLVLHKPPGWQVDDQTASEGRPLSGFLRSAIPGRHRLLNDLHHQRGFLHRLDVPSSGLILAATSYTAYYDLRLQLSMGMMLREYTTLCHGLLGPHREVTVPVFWRRGEADASAVRPEGRRARSSFRRLGFTFRRQSLESYLEGYSLAEIRIGTGRRHQIRLHAAHIGHPTVADGKYTAGTTFEDDLSWCPRNFLHRHRLCFKESVCGAEHSVVEPLPKDLYLSLNRTRPDARFVNLHETLRAAASP</sequence>
<evidence type="ECO:0000256" key="1">
    <source>
        <dbReference type="ARBA" id="ARBA00022737"/>
    </source>
</evidence>
<gene>
    <name evidence="3" type="ORF">SNAT2548_LOCUS19660</name>
</gene>
<name>A0A812Q3S3_9DINO</name>
<dbReference type="OrthoDB" id="424794at2759"/>
<dbReference type="PANTHER" id="PTHR47447:SF17">
    <property type="entry name" value="OS12G0638900 PROTEIN"/>
    <property type="match status" value="1"/>
</dbReference>
<dbReference type="Gene3D" id="1.25.40.10">
    <property type="entry name" value="Tetratricopeptide repeat domain"/>
    <property type="match status" value="2"/>
</dbReference>
<dbReference type="GO" id="GO:0001522">
    <property type="term" value="P:pseudouridine synthesis"/>
    <property type="evidence" value="ECO:0007669"/>
    <property type="project" value="InterPro"/>
</dbReference>
<dbReference type="InterPro" id="IPR011990">
    <property type="entry name" value="TPR-like_helical_dom_sf"/>
</dbReference>
<accession>A0A812Q3S3</accession>
<dbReference type="SUPFAM" id="SSF55120">
    <property type="entry name" value="Pseudouridine synthase"/>
    <property type="match status" value="1"/>
</dbReference>
<proteinExistence type="predicted"/>
<dbReference type="InterPro" id="IPR002885">
    <property type="entry name" value="PPR_rpt"/>
</dbReference>
<dbReference type="PANTHER" id="PTHR47447">
    <property type="entry name" value="OS03G0856100 PROTEIN"/>
    <property type="match status" value="1"/>
</dbReference>
<dbReference type="Pfam" id="PF00849">
    <property type="entry name" value="PseudoU_synth_2"/>
    <property type="match status" value="1"/>
</dbReference>
<keyword evidence="1" id="KW-0677">Repeat</keyword>
<dbReference type="GO" id="GO:0009982">
    <property type="term" value="F:pseudouridine synthase activity"/>
    <property type="evidence" value="ECO:0007669"/>
    <property type="project" value="InterPro"/>
</dbReference>
<dbReference type="Gene3D" id="3.30.2350.10">
    <property type="entry name" value="Pseudouridine synthase"/>
    <property type="match status" value="1"/>
</dbReference>